<dbReference type="EMBL" id="JAJAUY010000009">
    <property type="protein sequence ID" value="MCB5178590.1"/>
    <property type="molecule type" value="Genomic_DNA"/>
</dbReference>
<feature type="compositionally biased region" description="Basic and acidic residues" evidence="1">
    <location>
        <begin position="1"/>
        <end position="10"/>
    </location>
</feature>
<gene>
    <name evidence="2" type="ORF">LG632_04190</name>
</gene>
<dbReference type="RefSeq" id="WP_226725298.1">
    <property type="nucleotide sequence ID" value="NZ_JAJAUY010000009.1"/>
</dbReference>
<protein>
    <submittedName>
        <fullName evidence="2">Uncharacterized protein</fullName>
    </submittedName>
</protein>
<feature type="compositionally biased region" description="Polar residues" evidence="1">
    <location>
        <begin position="12"/>
        <end position="23"/>
    </location>
</feature>
<organism evidence="2 3">
    <name type="scientific">Streptomyces antimicrobicus</name>
    <dbReference type="NCBI Taxonomy" id="2883108"/>
    <lineage>
        <taxon>Bacteria</taxon>
        <taxon>Bacillati</taxon>
        <taxon>Actinomycetota</taxon>
        <taxon>Actinomycetes</taxon>
        <taxon>Kitasatosporales</taxon>
        <taxon>Streptomycetaceae</taxon>
        <taxon>Streptomyces</taxon>
    </lineage>
</organism>
<name>A0ABS8B1W1_9ACTN</name>
<evidence type="ECO:0000313" key="3">
    <source>
        <dbReference type="Proteomes" id="UP001199054"/>
    </source>
</evidence>
<feature type="region of interest" description="Disordered" evidence="1">
    <location>
        <begin position="69"/>
        <end position="165"/>
    </location>
</feature>
<reference evidence="2 3" key="1">
    <citation type="submission" date="2021-10" db="EMBL/GenBank/DDBJ databases">
        <title>Streptomyces sp. strain SMC 277, a novel streptomycete isolated from soil.</title>
        <authorList>
            <person name="Chanama M."/>
        </authorList>
    </citation>
    <scope>NUCLEOTIDE SEQUENCE [LARGE SCALE GENOMIC DNA]</scope>
    <source>
        <strain evidence="2 3">SMC 277</strain>
    </source>
</reference>
<evidence type="ECO:0000313" key="2">
    <source>
        <dbReference type="EMBL" id="MCB5178590.1"/>
    </source>
</evidence>
<proteinExistence type="predicted"/>
<evidence type="ECO:0000256" key="1">
    <source>
        <dbReference type="SAM" id="MobiDB-lite"/>
    </source>
</evidence>
<comment type="caution">
    <text evidence="2">The sequence shown here is derived from an EMBL/GenBank/DDBJ whole genome shotgun (WGS) entry which is preliminary data.</text>
</comment>
<accession>A0ABS8B1W1</accession>
<keyword evidence="3" id="KW-1185">Reference proteome</keyword>
<feature type="compositionally biased region" description="Polar residues" evidence="1">
    <location>
        <begin position="147"/>
        <end position="165"/>
    </location>
</feature>
<dbReference type="Proteomes" id="UP001199054">
    <property type="component" value="Unassembled WGS sequence"/>
</dbReference>
<feature type="region of interest" description="Disordered" evidence="1">
    <location>
        <begin position="1"/>
        <end position="25"/>
    </location>
</feature>
<feature type="compositionally biased region" description="Low complexity" evidence="1">
    <location>
        <begin position="121"/>
        <end position="132"/>
    </location>
</feature>
<sequence length="165" mass="17374">MDVGPRRIENVRTPSPGSHSSNHIDIGGDIGGVGDIGMGIGIEASHGIEVSHDIDARIRISRSLLRNLTRHRHSLPHTVGGTAEGRPPHRPPQGGKADGNTARGTPHPPYFQTAHPVLKVPAAAPSLASPPSTRQHRRAAGRPLDDGSNSTLRTPQSNTAPDRGI</sequence>